<feature type="binding site" evidence="1">
    <location>
        <position position="308"/>
    </location>
    <ligand>
        <name>Mg(2+)</name>
        <dbReference type="ChEBI" id="CHEBI:18420"/>
        <label>1</label>
    </ligand>
</feature>
<evidence type="ECO:0008006" key="5">
    <source>
        <dbReference type="Google" id="ProtNLM"/>
    </source>
</evidence>
<evidence type="ECO:0000256" key="1">
    <source>
        <dbReference type="PIRSR" id="PIRSR605502-1"/>
    </source>
</evidence>
<dbReference type="Gene3D" id="1.10.4080.10">
    <property type="entry name" value="ADP-ribosylation/Crystallin J1"/>
    <property type="match status" value="1"/>
</dbReference>
<keyword evidence="4" id="KW-1185">Reference proteome</keyword>
<dbReference type="EMBL" id="JAWDGP010007803">
    <property type="protein sequence ID" value="KAK3704246.1"/>
    <property type="molecule type" value="Genomic_DNA"/>
</dbReference>
<evidence type="ECO:0000313" key="4">
    <source>
        <dbReference type="Proteomes" id="UP001283361"/>
    </source>
</evidence>
<protein>
    <recommendedName>
        <fullName evidence="5">ADP-ribosylglycohydrolase</fullName>
    </recommendedName>
</protein>
<dbReference type="PANTHER" id="PTHR16222">
    <property type="entry name" value="ADP-RIBOSYLGLYCOHYDROLASE"/>
    <property type="match status" value="1"/>
</dbReference>
<reference evidence="3" key="1">
    <citation type="journal article" date="2023" name="G3 (Bethesda)">
        <title>A reference genome for the long-term kleptoplast-retaining sea slug Elysia crispata morphotype clarki.</title>
        <authorList>
            <person name="Eastman K.E."/>
            <person name="Pendleton A.L."/>
            <person name="Shaikh M.A."/>
            <person name="Suttiyut T."/>
            <person name="Ogas R."/>
            <person name="Tomko P."/>
            <person name="Gavelis G."/>
            <person name="Widhalm J.R."/>
            <person name="Wisecaver J.H."/>
        </authorList>
    </citation>
    <scope>NUCLEOTIDE SEQUENCE</scope>
    <source>
        <strain evidence="3">ECLA1</strain>
    </source>
</reference>
<dbReference type="Proteomes" id="UP001283361">
    <property type="component" value="Unassembled WGS sequence"/>
</dbReference>
<evidence type="ECO:0000313" key="3">
    <source>
        <dbReference type="EMBL" id="KAK3704246.1"/>
    </source>
</evidence>
<feature type="binding site" evidence="1">
    <location>
        <position position="77"/>
    </location>
    <ligand>
        <name>Mg(2+)</name>
        <dbReference type="ChEBI" id="CHEBI:18420"/>
        <label>1</label>
    </ligand>
</feature>
<sequence length="417" mass="47110">MSSKNAESLEEKNMIRDQMLATIYGQCVGDAIGLLTEFLTKEEAKEYYGKKPKMLLYSQKVPDFHRGRWKDGDWTDDTDQMILILHSILFNKGQVIANDFAQRIHRWMREGFPDLGDLGGMGLGATTAKVLSHPQFKSKPHDCAYEVWDKSQRNVAPNGAVMRTSLLGLHQWHDLEAVVKNTLEICKCTHHDPRCQASSIAVSVAVALMLQHTSMEKTSGNKSPRPVDVTAVITQAYELACQVLTTEEEKKDLWWYMNCTKLKQLDLCESAKIGYTYKCMGAGFWALKQKNFQKAMMKIVMAAGDADTNGAVAGALLACKLGLSAIPQPWKDDLVNKDWLMGYVNRFLTLQEEMSLPIDQRSTSEDLGIAKLLAEDKERNEKREAEHKRQYEERLKAQKEDCSFLPVLGSSHELPQD</sequence>
<keyword evidence="1" id="KW-0479">Metal-binding</keyword>
<dbReference type="SUPFAM" id="SSF101478">
    <property type="entry name" value="ADP-ribosylglycohydrolase"/>
    <property type="match status" value="1"/>
</dbReference>
<dbReference type="Pfam" id="PF03747">
    <property type="entry name" value="ADP_ribosyl_GH"/>
    <property type="match status" value="1"/>
</dbReference>
<dbReference type="InterPro" id="IPR005502">
    <property type="entry name" value="Ribosyl_crysJ1"/>
</dbReference>
<dbReference type="GO" id="GO:0046872">
    <property type="term" value="F:metal ion binding"/>
    <property type="evidence" value="ECO:0007669"/>
    <property type="project" value="UniProtKB-KW"/>
</dbReference>
<feature type="binding site" evidence="1">
    <location>
        <position position="307"/>
    </location>
    <ligand>
        <name>Mg(2+)</name>
        <dbReference type="ChEBI" id="CHEBI:18420"/>
        <label>1</label>
    </ligand>
</feature>
<feature type="binding site" evidence="1">
    <location>
        <position position="75"/>
    </location>
    <ligand>
        <name>Mg(2+)</name>
        <dbReference type="ChEBI" id="CHEBI:18420"/>
        <label>1</label>
    </ligand>
</feature>
<organism evidence="3 4">
    <name type="scientific">Elysia crispata</name>
    <name type="common">lettuce slug</name>
    <dbReference type="NCBI Taxonomy" id="231223"/>
    <lineage>
        <taxon>Eukaryota</taxon>
        <taxon>Metazoa</taxon>
        <taxon>Spiralia</taxon>
        <taxon>Lophotrochozoa</taxon>
        <taxon>Mollusca</taxon>
        <taxon>Gastropoda</taxon>
        <taxon>Heterobranchia</taxon>
        <taxon>Euthyneura</taxon>
        <taxon>Panpulmonata</taxon>
        <taxon>Sacoglossa</taxon>
        <taxon>Placobranchoidea</taxon>
        <taxon>Plakobranchidae</taxon>
        <taxon>Elysia</taxon>
    </lineage>
</organism>
<dbReference type="PANTHER" id="PTHR16222:SF40">
    <property type="entry name" value="ADP-RIBOSYLGLYCOHYDROLASE"/>
    <property type="match status" value="1"/>
</dbReference>
<gene>
    <name evidence="3" type="ORF">RRG08_062393</name>
</gene>
<feature type="coiled-coil region" evidence="2">
    <location>
        <begin position="374"/>
        <end position="401"/>
    </location>
</feature>
<dbReference type="InterPro" id="IPR050792">
    <property type="entry name" value="ADP-ribosylglycohydrolase"/>
</dbReference>
<accession>A0AAE0XR66</accession>
<keyword evidence="2" id="KW-0175">Coiled coil</keyword>
<feature type="binding site" evidence="1">
    <location>
        <position position="305"/>
    </location>
    <ligand>
        <name>Mg(2+)</name>
        <dbReference type="ChEBI" id="CHEBI:18420"/>
        <label>2</label>
    </ligand>
</feature>
<proteinExistence type="predicted"/>
<keyword evidence="1" id="KW-0460">Magnesium</keyword>
<name>A0AAE0XR66_9GAST</name>
<evidence type="ECO:0000256" key="2">
    <source>
        <dbReference type="SAM" id="Coils"/>
    </source>
</evidence>
<dbReference type="CDD" id="cd22265">
    <property type="entry name" value="UDM1_RNF168"/>
    <property type="match status" value="1"/>
</dbReference>
<comment type="caution">
    <text evidence="3">The sequence shown here is derived from an EMBL/GenBank/DDBJ whole genome shotgun (WGS) entry which is preliminary data.</text>
</comment>
<dbReference type="AlphaFoldDB" id="A0AAE0XR66"/>
<feature type="binding site" evidence="1">
    <location>
        <position position="76"/>
    </location>
    <ligand>
        <name>Mg(2+)</name>
        <dbReference type="ChEBI" id="CHEBI:18420"/>
        <label>1</label>
    </ligand>
</feature>
<comment type="cofactor">
    <cofactor evidence="1">
        <name>Mg(2+)</name>
        <dbReference type="ChEBI" id="CHEBI:18420"/>
    </cofactor>
    <text evidence="1">Binds 2 magnesium ions per subunit.</text>
</comment>
<dbReference type="InterPro" id="IPR036705">
    <property type="entry name" value="Ribosyl_crysJ1_sf"/>
</dbReference>